<dbReference type="GO" id="GO:0016491">
    <property type="term" value="F:oxidoreductase activity"/>
    <property type="evidence" value="ECO:0007669"/>
    <property type="project" value="InterPro"/>
</dbReference>
<dbReference type="SMART" id="SM00829">
    <property type="entry name" value="PKS_ER"/>
    <property type="match status" value="1"/>
</dbReference>
<dbReference type="EMBL" id="KV417278">
    <property type="protein sequence ID" value="KZO97827.1"/>
    <property type="molecule type" value="Genomic_DNA"/>
</dbReference>
<evidence type="ECO:0000313" key="2">
    <source>
        <dbReference type="EMBL" id="KZO97827.1"/>
    </source>
</evidence>
<evidence type="ECO:0000313" key="3">
    <source>
        <dbReference type="Proteomes" id="UP000076738"/>
    </source>
</evidence>
<dbReference type="Gene3D" id="3.90.180.10">
    <property type="entry name" value="Medium-chain alcohol dehydrogenases, catalytic domain"/>
    <property type="match status" value="1"/>
</dbReference>
<dbReference type="Gene3D" id="3.40.50.720">
    <property type="entry name" value="NAD(P)-binding Rossmann-like Domain"/>
    <property type="match status" value="1"/>
</dbReference>
<dbReference type="SUPFAM" id="SSF51735">
    <property type="entry name" value="NAD(P)-binding Rossmann-fold domains"/>
    <property type="match status" value="1"/>
</dbReference>
<accession>A0A167NL46</accession>
<dbReference type="Pfam" id="PF13602">
    <property type="entry name" value="ADH_zinc_N_2"/>
    <property type="match status" value="1"/>
</dbReference>
<sequence length="353" mass="38218">MATKTMKAVTQSAFGEPAKVLKVDRVPLPAFDESSSELLVQVKAVSVNPLDYIMVKGTLKFLFNTPMPAVIGADLSAVVAKAGKGTGFKEGDEVYGLMSMKSQGSLAEYCMVPARNVALKPKSLSHEEASCMPVTGLTAIQAFQRHSGPKGTAFIPAGLGGVGSVMLQLAKPYAGFKRTITTASTAKVELVKKYIQDVDEVIDYKKVDPATVIPAHSCDFVLDQFGKPSEYVRYVRKPAPGNSTQGKPSIISIVTPPNAEKCQEGWEIRVNPLLRIGLNLMDWTTRLRIPNWIHFDSFFALAISKDLQTLAELADQGKVRPVIDKVFPIEQAVEAILLAESKPAGKVVIRISD</sequence>
<dbReference type="AlphaFoldDB" id="A0A167NL46"/>
<dbReference type="STRING" id="1330018.A0A167NL46"/>
<dbReference type="PANTHER" id="PTHR11695">
    <property type="entry name" value="ALCOHOL DEHYDROGENASE RELATED"/>
    <property type="match status" value="1"/>
</dbReference>
<gene>
    <name evidence="2" type="ORF">CALVIDRAFT_597296</name>
</gene>
<dbReference type="SUPFAM" id="SSF50129">
    <property type="entry name" value="GroES-like"/>
    <property type="match status" value="1"/>
</dbReference>
<feature type="domain" description="Enoyl reductase (ER)" evidence="1">
    <location>
        <begin position="19"/>
        <end position="349"/>
    </location>
</feature>
<dbReference type="InterPro" id="IPR011032">
    <property type="entry name" value="GroES-like_sf"/>
</dbReference>
<organism evidence="2 3">
    <name type="scientific">Calocera viscosa (strain TUFC12733)</name>
    <dbReference type="NCBI Taxonomy" id="1330018"/>
    <lineage>
        <taxon>Eukaryota</taxon>
        <taxon>Fungi</taxon>
        <taxon>Dikarya</taxon>
        <taxon>Basidiomycota</taxon>
        <taxon>Agaricomycotina</taxon>
        <taxon>Dacrymycetes</taxon>
        <taxon>Dacrymycetales</taxon>
        <taxon>Dacrymycetaceae</taxon>
        <taxon>Calocera</taxon>
    </lineage>
</organism>
<protein>
    <submittedName>
        <fullName evidence="2">GroES-like protein</fullName>
    </submittedName>
</protein>
<dbReference type="Pfam" id="PF08240">
    <property type="entry name" value="ADH_N"/>
    <property type="match status" value="1"/>
</dbReference>
<proteinExistence type="predicted"/>
<keyword evidence="3" id="KW-1185">Reference proteome</keyword>
<dbReference type="OrthoDB" id="9930022at2759"/>
<dbReference type="Proteomes" id="UP000076738">
    <property type="component" value="Unassembled WGS sequence"/>
</dbReference>
<evidence type="ECO:0000259" key="1">
    <source>
        <dbReference type="SMART" id="SM00829"/>
    </source>
</evidence>
<dbReference type="InterPro" id="IPR036291">
    <property type="entry name" value="NAD(P)-bd_dom_sf"/>
</dbReference>
<dbReference type="CDD" id="cd05289">
    <property type="entry name" value="MDR_like_2"/>
    <property type="match status" value="1"/>
</dbReference>
<reference evidence="2 3" key="1">
    <citation type="journal article" date="2016" name="Mol. Biol. Evol.">
        <title>Comparative Genomics of Early-Diverging Mushroom-Forming Fungi Provides Insights into the Origins of Lignocellulose Decay Capabilities.</title>
        <authorList>
            <person name="Nagy L.G."/>
            <person name="Riley R."/>
            <person name="Tritt A."/>
            <person name="Adam C."/>
            <person name="Daum C."/>
            <person name="Floudas D."/>
            <person name="Sun H."/>
            <person name="Yadav J.S."/>
            <person name="Pangilinan J."/>
            <person name="Larsson K.H."/>
            <person name="Matsuura K."/>
            <person name="Barry K."/>
            <person name="Labutti K."/>
            <person name="Kuo R."/>
            <person name="Ohm R.A."/>
            <person name="Bhattacharya S.S."/>
            <person name="Shirouzu T."/>
            <person name="Yoshinaga Y."/>
            <person name="Martin F.M."/>
            <person name="Grigoriev I.V."/>
            <person name="Hibbett D.S."/>
        </authorList>
    </citation>
    <scope>NUCLEOTIDE SEQUENCE [LARGE SCALE GENOMIC DNA]</scope>
    <source>
        <strain evidence="2 3">TUFC12733</strain>
    </source>
</reference>
<dbReference type="InterPro" id="IPR050700">
    <property type="entry name" value="YIM1/Zinc_Alcohol_DH_Fams"/>
</dbReference>
<dbReference type="InterPro" id="IPR020843">
    <property type="entry name" value="ER"/>
</dbReference>
<name>A0A167NL46_CALVF</name>
<dbReference type="InterPro" id="IPR013154">
    <property type="entry name" value="ADH-like_N"/>
</dbReference>
<dbReference type="PANTHER" id="PTHR11695:SF294">
    <property type="entry name" value="RETICULON-4-INTERACTING PROTEIN 1, MITOCHONDRIAL"/>
    <property type="match status" value="1"/>
</dbReference>